<feature type="region of interest" description="Disordered" evidence="5">
    <location>
        <begin position="1"/>
        <end position="54"/>
    </location>
</feature>
<keyword evidence="9" id="KW-1185">Reference proteome</keyword>
<dbReference type="FunFam" id="1.20.1250.20:FF:000011">
    <property type="entry name" value="MFS multidrug transporter, putative"/>
    <property type="match status" value="1"/>
</dbReference>
<dbReference type="Gene3D" id="1.20.1250.20">
    <property type="entry name" value="MFS general substrate transporter like domains"/>
    <property type="match status" value="1"/>
</dbReference>
<dbReference type="InterPro" id="IPR020846">
    <property type="entry name" value="MFS_dom"/>
</dbReference>
<dbReference type="EMBL" id="WTXG01000061">
    <property type="protein sequence ID" value="KAI0295157.1"/>
    <property type="molecule type" value="Genomic_DNA"/>
</dbReference>
<dbReference type="GO" id="GO:0005886">
    <property type="term" value="C:plasma membrane"/>
    <property type="evidence" value="ECO:0007669"/>
    <property type="project" value="TreeGrafter"/>
</dbReference>
<sequence>MSMSPITAGDSPTTTIVDRLSGIPPFEQQSEAAVGGDSLSKSSPPGSSQKSESALEFVTWDGPDDPQNPKNWSYAYKWWVTLVVCILCLDVTFASSAPTSGLHAVAQELHVSTETANLVTTVFLIGYVVGPPIWGPGSEILGRKYVSLIALGIYAIFQVGQARAQNIGTLLATRFFGGLFACAPLTNAGGIIADMWDPVGRGHAIAIFIASVFIGPVLGPVIGGYVTTSHLGWRWIFWILMICAGACTVFGFAFLPETYAPTLLAQKARRLRKLDPVANKGLLAESETRKWTPREILRVTILRPFTMMFVEPILVLITIYTSLVYGIIYSLFEAYPVIFIGKRGLTIPQNGLIFTGFGIGAILSVFVAWFFSRSYPQLIKEWRGFPPPEKRLPMGMIAGPMLVIGTLWLGWTGNYASIPWYVPALGTIFVGMSAILIFISFLSYILDSYIMYAASAFAANTMIRSGVAAAFPLFTTQMFNRMGINWASTLIAGVSLLLAPVPFIFYKYGPRIRAGSRFAPCTDLIIAKELAAEREERKAGEVYNEA</sequence>
<evidence type="ECO:0000256" key="3">
    <source>
        <dbReference type="ARBA" id="ARBA00022989"/>
    </source>
</evidence>
<feature type="transmembrane region" description="Helical" evidence="6">
    <location>
        <begin position="175"/>
        <end position="193"/>
    </location>
</feature>
<organism evidence="8 9">
    <name type="scientific">Multifurca ochricompacta</name>
    <dbReference type="NCBI Taxonomy" id="376703"/>
    <lineage>
        <taxon>Eukaryota</taxon>
        <taxon>Fungi</taxon>
        <taxon>Dikarya</taxon>
        <taxon>Basidiomycota</taxon>
        <taxon>Agaricomycotina</taxon>
        <taxon>Agaricomycetes</taxon>
        <taxon>Russulales</taxon>
        <taxon>Russulaceae</taxon>
        <taxon>Multifurca</taxon>
    </lineage>
</organism>
<reference evidence="8" key="1">
    <citation type="journal article" date="2022" name="New Phytol.">
        <title>Evolutionary transition to the ectomycorrhizal habit in the genomes of a hyperdiverse lineage of mushroom-forming fungi.</title>
        <authorList>
            <person name="Looney B."/>
            <person name="Miyauchi S."/>
            <person name="Morin E."/>
            <person name="Drula E."/>
            <person name="Courty P.E."/>
            <person name="Kohler A."/>
            <person name="Kuo A."/>
            <person name="LaButti K."/>
            <person name="Pangilinan J."/>
            <person name="Lipzen A."/>
            <person name="Riley R."/>
            <person name="Andreopoulos W."/>
            <person name="He G."/>
            <person name="Johnson J."/>
            <person name="Nolan M."/>
            <person name="Tritt A."/>
            <person name="Barry K.W."/>
            <person name="Grigoriev I.V."/>
            <person name="Nagy L.G."/>
            <person name="Hibbett D."/>
            <person name="Henrissat B."/>
            <person name="Matheny P.B."/>
            <person name="Labbe J."/>
            <person name="Martin F.M."/>
        </authorList>
    </citation>
    <scope>NUCLEOTIDE SEQUENCE</scope>
    <source>
        <strain evidence="8">BPL690</strain>
    </source>
</reference>
<feature type="compositionally biased region" description="Low complexity" evidence="5">
    <location>
        <begin position="38"/>
        <end position="52"/>
    </location>
</feature>
<dbReference type="PANTHER" id="PTHR23502">
    <property type="entry name" value="MAJOR FACILITATOR SUPERFAMILY"/>
    <property type="match status" value="1"/>
</dbReference>
<dbReference type="GO" id="GO:0022857">
    <property type="term" value="F:transmembrane transporter activity"/>
    <property type="evidence" value="ECO:0007669"/>
    <property type="project" value="InterPro"/>
</dbReference>
<evidence type="ECO:0000313" key="9">
    <source>
        <dbReference type="Proteomes" id="UP001203297"/>
    </source>
</evidence>
<feature type="domain" description="Major facilitator superfamily (MFS) profile" evidence="7">
    <location>
        <begin position="76"/>
        <end position="511"/>
    </location>
</feature>
<dbReference type="CDD" id="cd17323">
    <property type="entry name" value="MFS_Tpo1_MDR_like"/>
    <property type="match status" value="1"/>
</dbReference>
<gene>
    <name evidence="8" type="ORF">B0F90DRAFT_1752359</name>
</gene>
<dbReference type="AlphaFoldDB" id="A0AAD4LYB7"/>
<accession>A0AAD4LYB7</accession>
<comment type="caution">
    <text evidence="8">The sequence shown here is derived from an EMBL/GenBank/DDBJ whole genome shotgun (WGS) entry which is preliminary data.</text>
</comment>
<dbReference type="Pfam" id="PF07690">
    <property type="entry name" value="MFS_1"/>
    <property type="match status" value="1"/>
</dbReference>
<feature type="transmembrane region" description="Helical" evidence="6">
    <location>
        <begin position="235"/>
        <end position="255"/>
    </location>
</feature>
<evidence type="ECO:0000313" key="8">
    <source>
        <dbReference type="EMBL" id="KAI0295157.1"/>
    </source>
</evidence>
<evidence type="ECO:0000256" key="5">
    <source>
        <dbReference type="SAM" id="MobiDB-lite"/>
    </source>
</evidence>
<feature type="transmembrane region" description="Helical" evidence="6">
    <location>
        <begin position="76"/>
        <end position="95"/>
    </location>
</feature>
<name>A0AAD4LYB7_9AGAM</name>
<keyword evidence="3 6" id="KW-1133">Transmembrane helix</keyword>
<proteinExistence type="predicted"/>
<feature type="transmembrane region" description="Helical" evidence="6">
    <location>
        <begin position="392"/>
        <end position="412"/>
    </location>
</feature>
<feature type="transmembrane region" description="Helical" evidence="6">
    <location>
        <begin position="313"/>
        <end position="332"/>
    </location>
</feature>
<dbReference type="PROSITE" id="PS50850">
    <property type="entry name" value="MFS"/>
    <property type="match status" value="1"/>
</dbReference>
<feature type="transmembrane region" description="Helical" evidence="6">
    <location>
        <begin position="418"/>
        <end position="442"/>
    </location>
</feature>
<feature type="transmembrane region" description="Helical" evidence="6">
    <location>
        <begin position="115"/>
        <end position="133"/>
    </location>
</feature>
<feature type="compositionally biased region" description="Polar residues" evidence="5">
    <location>
        <begin position="1"/>
        <end position="16"/>
    </location>
</feature>
<dbReference type="InterPro" id="IPR036259">
    <property type="entry name" value="MFS_trans_sf"/>
</dbReference>
<feature type="transmembrane region" description="Helical" evidence="6">
    <location>
        <begin position="449"/>
        <end position="474"/>
    </location>
</feature>
<protein>
    <submittedName>
        <fullName evidence="8">MFS polyamine transporter</fullName>
    </submittedName>
</protein>
<evidence type="ECO:0000256" key="2">
    <source>
        <dbReference type="ARBA" id="ARBA00022692"/>
    </source>
</evidence>
<evidence type="ECO:0000256" key="4">
    <source>
        <dbReference type="ARBA" id="ARBA00023136"/>
    </source>
</evidence>
<feature type="transmembrane region" description="Helical" evidence="6">
    <location>
        <begin position="205"/>
        <end position="223"/>
    </location>
</feature>
<evidence type="ECO:0000256" key="6">
    <source>
        <dbReference type="SAM" id="Phobius"/>
    </source>
</evidence>
<dbReference type="PANTHER" id="PTHR23502:SF74">
    <property type="entry name" value="MAJOR FACILITATOR SUPERFAMILY (MFS) PROFILE DOMAIN-CONTAINING PROTEIN"/>
    <property type="match status" value="1"/>
</dbReference>
<comment type="subcellular location">
    <subcellularLocation>
        <location evidence="1">Membrane</location>
        <topology evidence="1">Multi-pass membrane protein</topology>
    </subcellularLocation>
</comment>
<keyword evidence="4 6" id="KW-0472">Membrane</keyword>
<dbReference type="SUPFAM" id="SSF103473">
    <property type="entry name" value="MFS general substrate transporter"/>
    <property type="match status" value="1"/>
</dbReference>
<dbReference type="InterPro" id="IPR011701">
    <property type="entry name" value="MFS"/>
</dbReference>
<dbReference type="Proteomes" id="UP001203297">
    <property type="component" value="Unassembled WGS sequence"/>
</dbReference>
<evidence type="ECO:0000256" key="1">
    <source>
        <dbReference type="ARBA" id="ARBA00004141"/>
    </source>
</evidence>
<feature type="transmembrane region" description="Helical" evidence="6">
    <location>
        <begin position="352"/>
        <end position="371"/>
    </location>
</feature>
<evidence type="ECO:0000259" key="7">
    <source>
        <dbReference type="PROSITE" id="PS50850"/>
    </source>
</evidence>
<feature type="transmembrane region" description="Helical" evidence="6">
    <location>
        <begin position="486"/>
        <end position="506"/>
    </location>
</feature>
<keyword evidence="2 6" id="KW-0812">Transmembrane</keyword>